<comment type="cofactor">
    <cofactor evidence="2">
        <name>FAD</name>
        <dbReference type="ChEBI" id="CHEBI:57692"/>
    </cofactor>
</comment>
<keyword evidence="2" id="KW-0285">Flavoprotein</keyword>
<sequence>MRGALFSLAATALIVGGASAGRMLDGSIAVDRAASDNVTYDYIVIGSGPGGGPLACDLARAGYSTLLIEAGDDQGDNPVYSELANFNTAGNDPDSRWDFWVKHSDDPVREMAFAHYTYRTTNGSFYVGTEPPAGATPLGIQYPRAGTLGGCAMHNGGVCSLPADDDWNIVVNMTGDTSWEAPKMRKYLVKVEKNQYLPTGTEGHGFDGWLATAVQPTRWARDIALPATRVLKQMAALTGQNASDVANLVDKDILGDYPHKDTLSSFYNMAQHQDKGGKRSSPNNYIKATLKDPKNYPLTVRLNTLATRVLFQQPHAGNATSRVEGTGVGAGAALPVARGVEIMSGPSLYRADPRHTNANVTKKGPVSKVWARREVIVSGGAFNSPQILKLSGVGPAAELSKLSIPIVKDLPGVGERLADNYEGSLLALGQQPVGGGFITLLFKTPNADGPNRNIFTWCGAFSFEGFWPGFPTDYGPNEYECAMVLINPHSQAGTVKLASADPQVPPDINLNFFLNNGTEDLQHLADAAKLLRTAWQAAGDPVLPFNEKHPCPGTGAGNCTDEAQRALLKTQAYSHHASSSCAIGSDTDPLAVLDSKFRVRGVQGLRVVDASAFPRVPGAFPVLPTIMLSAKAAEEILADAKK</sequence>
<organism evidence="5 6">
    <name type="scientific">Sporothrix schenckii (strain ATCC 58251 / de Perez 2211183)</name>
    <name type="common">Rose-picker's disease fungus</name>
    <dbReference type="NCBI Taxonomy" id="1391915"/>
    <lineage>
        <taxon>Eukaryota</taxon>
        <taxon>Fungi</taxon>
        <taxon>Dikarya</taxon>
        <taxon>Ascomycota</taxon>
        <taxon>Pezizomycotina</taxon>
        <taxon>Sordariomycetes</taxon>
        <taxon>Sordariomycetidae</taxon>
        <taxon>Ophiostomatales</taxon>
        <taxon>Ophiostomataceae</taxon>
        <taxon>Sporothrix</taxon>
    </lineage>
</organism>
<dbReference type="PANTHER" id="PTHR11552:SF80">
    <property type="entry name" value="GMC OXIDOREDUCTASE"/>
    <property type="match status" value="1"/>
</dbReference>
<feature type="chain" id="PRO_5004687378" description="Glucose-methanol-choline oxidoreductase N-terminal domain-containing protein" evidence="3">
    <location>
        <begin position="21"/>
        <end position="642"/>
    </location>
</feature>
<reference evidence="6" key="1">
    <citation type="journal article" date="2014" name="Genome Announc.">
        <title>Genome sequence of the pathogenic fungus Sporothrix schenckii (ATCC 58251).</title>
        <authorList>
            <person name="Cuomo C.A."/>
            <person name="Rodriguez-Del Valle N."/>
            <person name="Perez-Sanchez L."/>
            <person name="Abouelleil A."/>
            <person name="Goldberg J."/>
            <person name="Young S."/>
            <person name="Zeng Q."/>
            <person name="Birren B.W."/>
        </authorList>
    </citation>
    <scope>NUCLEOTIDE SEQUENCE [LARGE SCALE GENOMIC DNA]</scope>
    <source>
        <strain evidence="6">ATCC 58251 / de Perez 2211183</strain>
    </source>
</reference>
<dbReference type="InterPro" id="IPR036188">
    <property type="entry name" value="FAD/NAD-bd_sf"/>
</dbReference>
<protein>
    <recommendedName>
        <fullName evidence="4">Glucose-methanol-choline oxidoreductase N-terminal domain-containing protein</fullName>
    </recommendedName>
</protein>
<dbReference type="SUPFAM" id="SSF51905">
    <property type="entry name" value="FAD/NAD(P)-binding domain"/>
    <property type="match status" value="1"/>
</dbReference>
<dbReference type="PANTHER" id="PTHR11552">
    <property type="entry name" value="GLUCOSE-METHANOL-CHOLINE GMC OXIDOREDUCTASE"/>
    <property type="match status" value="1"/>
</dbReference>
<dbReference type="InterPro" id="IPR000172">
    <property type="entry name" value="GMC_OxRdtase_N"/>
</dbReference>
<dbReference type="STRING" id="1391915.U7Q0W5"/>
<evidence type="ECO:0000313" key="5">
    <source>
        <dbReference type="EMBL" id="ERT00635.1"/>
    </source>
</evidence>
<evidence type="ECO:0000256" key="3">
    <source>
        <dbReference type="SAM" id="SignalP"/>
    </source>
</evidence>
<dbReference type="Gene3D" id="3.50.50.60">
    <property type="entry name" value="FAD/NAD(P)-binding domain"/>
    <property type="match status" value="2"/>
</dbReference>
<feature type="binding site" evidence="2">
    <location>
        <begin position="155"/>
        <end position="158"/>
    </location>
    <ligand>
        <name>FAD</name>
        <dbReference type="ChEBI" id="CHEBI:57692"/>
    </ligand>
</feature>
<dbReference type="PIRSF" id="PIRSF000137">
    <property type="entry name" value="Alcohol_oxidase"/>
    <property type="match status" value="1"/>
</dbReference>
<dbReference type="EMBL" id="KI440843">
    <property type="protein sequence ID" value="ERT00635.1"/>
    <property type="molecule type" value="Genomic_DNA"/>
</dbReference>
<keyword evidence="6" id="KW-1185">Reference proteome</keyword>
<keyword evidence="3" id="KW-0732">Signal</keyword>
<dbReference type="AlphaFoldDB" id="U7Q0W5"/>
<dbReference type="InterPro" id="IPR007867">
    <property type="entry name" value="GMC_OxRtase_C"/>
</dbReference>
<feature type="signal peptide" evidence="3">
    <location>
        <begin position="1"/>
        <end position="20"/>
    </location>
</feature>
<dbReference type="HOGENOM" id="CLU_002865_4_1_1"/>
<comment type="similarity">
    <text evidence="1">Belongs to the GMC oxidoreductase family.</text>
</comment>
<dbReference type="Proteomes" id="UP000018087">
    <property type="component" value="Unassembled WGS sequence"/>
</dbReference>
<name>U7Q0W5_SPOS1</name>
<dbReference type="InterPro" id="IPR012132">
    <property type="entry name" value="GMC_OxRdtase"/>
</dbReference>
<dbReference type="PROSITE" id="PS00624">
    <property type="entry name" value="GMC_OXRED_2"/>
    <property type="match status" value="1"/>
</dbReference>
<keyword evidence="2" id="KW-0274">FAD</keyword>
<dbReference type="GO" id="GO:0050660">
    <property type="term" value="F:flavin adenine dinucleotide binding"/>
    <property type="evidence" value="ECO:0007669"/>
    <property type="project" value="InterPro"/>
</dbReference>
<dbReference type="Gene3D" id="3.30.560.10">
    <property type="entry name" value="Glucose Oxidase, domain 3"/>
    <property type="match status" value="1"/>
</dbReference>
<dbReference type="eggNOG" id="KOG1238">
    <property type="taxonomic scope" value="Eukaryota"/>
</dbReference>
<evidence type="ECO:0000313" key="6">
    <source>
        <dbReference type="Proteomes" id="UP000018087"/>
    </source>
</evidence>
<dbReference type="OrthoDB" id="269227at2759"/>
<evidence type="ECO:0000256" key="2">
    <source>
        <dbReference type="PIRSR" id="PIRSR000137-2"/>
    </source>
</evidence>
<gene>
    <name evidence="5" type="ORF">HMPREF1624_01862</name>
</gene>
<evidence type="ECO:0000256" key="1">
    <source>
        <dbReference type="ARBA" id="ARBA00010790"/>
    </source>
</evidence>
<evidence type="ECO:0000259" key="4">
    <source>
        <dbReference type="PROSITE" id="PS00624"/>
    </source>
</evidence>
<accession>U7Q0W5</accession>
<dbReference type="GO" id="GO:0016614">
    <property type="term" value="F:oxidoreductase activity, acting on CH-OH group of donors"/>
    <property type="evidence" value="ECO:0007669"/>
    <property type="project" value="InterPro"/>
</dbReference>
<dbReference type="Pfam" id="PF00732">
    <property type="entry name" value="GMC_oxred_N"/>
    <property type="match status" value="1"/>
</dbReference>
<proteinExistence type="inferred from homology"/>
<feature type="domain" description="Glucose-methanol-choline oxidoreductase N-terminal" evidence="4">
    <location>
        <begin position="380"/>
        <end position="394"/>
    </location>
</feature>
<dbReference type="SUPFAM" id="SSF54373">
    <property type="entry name" value="FAD-linked reductases, C-terminal domain"/>
    <property type="match status" value="1"/>
</dbReference>
<dbReference type="Pfam" id="PF05199">
    <property type="entry name" value="GMC_oxred_C"/>
    <property type="match status" value="1"/>
</dbReference>